<proteinExistence type="predicted"/>
<dbReference type="Pfam" id="PF00392">
    <property type="entry name" value="GntR"/>
    <property type="match status" value="1"/>
</dbReference>
<keyword evidence="3" id="KW-0804">Transcription</keyword>
<dbReference type="PRINTS" id="PR00035">
    <property type="entry name" value="HTHGNTR"/>
</dbReference>
<keyword evidence="2" id="KW-0238">DNA-binding</keyword>
<dbReference type="PANTHER" id="PTHR43537">
    <property type="entry name" value="TRANSCRIPTIONAL REGULATOR, GNTR FAMILY"/>
    <property type="match status" value="1"/>
</dbReference>
<dbReference type="SUPFAM" id="SSF46785">
    <property type="entry name" value="Winged helix' DNA-binding domain"/>
    <property type="match status" value="1"/>
</dbReference>
<evidence type="ECO:0000313" key="7">
    <source>
        <dbReference type="Proteomes" id="UP000613011"/>
    </source>
</evidence>
<dbReference type="SMART" id="SM00895">
    <property type="entry name" value="FCD"/>
    <property type="match status" value="1"/>
</dbReference>
<evidence type="ECO:0000259" key="5">
    <source>
        <dbReference type="PROSITE" id="PS50949"/>
    </source>
</evidence>
<organism evidence="6 7">
    <name type="scientific">Ramlibacter aurantiacus</name>
    <dbReference type="NCBI Taxonomy" id="2801330"/>
    <lineage>
        <taxon>Bacteria</taxon>
        <taxon>Pseudomonadati</taxon>
        <taxon>Pseudomonadota</taxon>
        <taxon>Betaproteobacteria</taxon>
        <taxon>Burkholderiales</taxon>
        <taxon>Comamonadaceae</taxon>
        <taxon>Ramlibacter</taxon>
    </lineage>
</organism>
<dbReference type="SUPFAM" id="SSF48008">
    <property type="entry name" value="GntR ligand-binding domain-like"/>
    <property type="match status" value="1"/>
</dbReference>
<dbReference type="PANTHER" id="PTHR43537:SF49">
    <property type="entry name" value="TRANSCRIPTIONAL REGULATORY PROTEIN"/>
    <property type="match status" value="1"/>
</dbReference>
<keyword evidence="7" id="KW-1185">Reference proteome</keyword>
<evidence type="ECO:0000256" key="1">
    <source>
        <dbReference type="ARBA" id="ARBA00023015"/>
    </source>
</evidence>
<dbReference type="Pfam" id="PF07729">
    <property type="entry name" value="FCD"/>
    <property type="match status" value="1"/>
</dbReference>
<dbReference type="InterPro" id="IPR011711">
    <property type="entry name" value="GntR_C"/>
</dbReference>
<dbReference type="Gene3D" id="1.10.10.10">
    <property type="entry name" value="Winged helix-like DNA-binding domain superfamily/Winged helix DNA-binding domain"/>
    <property type="match status" value="1"/>
</dbReference>
<keyword evidence="1" id="KW-0805">Transcription regulation</keyword>
<evidence type="ECO:0000256" key="3">
    <source>
        <dbReference type="ARBA" id="ARBA00023163"/>
    </source>
</evidence>
<gene>
    <name evidence="6" type="ORF">JI739_04935</name>
</gene>
<dbReference type="Gene3D" id="1.20.120.530">
    <property type="entry name" value="GntR ligand-binding domain-like"/>
    <property type="match status" value="1"/>
</dbReference>
<comment type="caution">
    <text evidence="6">The sequence shown here is derived from an EMBL/GenBank/DDBJ whole genome shotgun (WGS) entry which is preliminary data.</text>
</comment>
<accession>A0A937D0Q6</accession>
<protein>
    <submittedName>
        <fullName evidence="6">GntR family transcriptional regulator</fullName>
    </submittedName>
</protein>
<dbReference type="Proteomes" id="UP000613011">
    <property type="component" value="Unassembled WGS sequence"/>
</dbReference>
<name>A0A937D0Q6_9BURK</name>
<dbReference type="SMART" id="SM00345">
    <property type="entry name" value="HTH_GNTR"/>
    <property type="match status" value="1"/>
</dbReference>
<dbReference type="AlphaFoldDB" id="A0A937D0Q6"/>
<evidence type="ECO:0000313" key="6">
    <source>
        <dbReference type="EMBL" id="MBL0419689.1"/>
    </source>
</evidence>
<dbReference type="PROSITE" id="PS50949">
    <property type="entry name" value="HTH_GNTR"/>
    <property type="match status" value="1"/>
</dbReference>
<feature type="domain" description="HTH gntR-type" evidence="5">
    <location>
        <begin position="25"/>
        <end position="92"/>
    </location>
</feature>
<feature type="compositionally biased region" description="Basic and acidic residues" evidence="4">
    <location>
        <begin position="1"/>
        <end position="10"/>
    </location>
</feature>
<evidence type="ECO:0000256" key="2">
    <source>
        <dbReference type="ARBA" id="ARBA00023125"/>
    </source>
</evidence>
<evidence type="ECO:0000256" key="4">
    <source>
        <dbReference type="SAM" id="MobiDB-lite"/>
    </source>
</evidence>
<dbReference type="GO" id="GO:0003700">
    <property type="term" value="F:DNA-binding transcription factor activity"/>
    <property type="evidence" value="ECO:0007669"/>
    <property type="project" value="InterPro"/>
</dbReference>
<reference evidence="6" key="1">
    <citation type="submission" date="2021-01" db="EMBL/GenBank/DDBJ databases">
        <title>Ramlibacter sp. strain AW1 16S ribosomal RNA gene Genome sequencing and assembly.</title>
        <authorList>
            <person name="Kang M."/>
        </authorList>
    </citation>
    <scope>NUCLEOTIDE SEQUENCE</scope>
    <source>
        <strain evidence="6">AW1</strain>
    </source>
</reference>
<dbReference type="InterPro" id="IPR008920">
    <property type="entry name" value="TF_FadR/GntR_C"/>
</dbReference>
<dbReference type="InterPro" id="IPR000524">
    <property type="entry name" value="Tscrpt_reg_HTH_GntR"/>
</dbReference>
<dbReference type="EMBL" id="JAEQNA010000001">
    <property type="protein sequence ID" value="MBL0419689.1"/>
    <property type="molecule type" value="Genomic_DNA"/>
</dbReference>
<dbReference type="InterPro" id="IPR036388">
    <property type="entry name" value="WH-like_DNA-bd_sf"/>
</dbReference>
<dbReference type="GO" id="GO:0003677">
    <property type="term" value="F:DNA binding"/>
    <property type="evidence" value="ECO:0007669"/>
    <property type="project" value="UniProtKB-KW"/>
</dbReference>
<dbReference type="InterPro" id="IPR036390">
    <property type="entry name" value="WH_DNA-bd_sf"/>
</dbReference>
<feature type="region of interest" description="Disordered" evidence="4">
    <location>
        <begin position="1"/>
        <end position="27"/>
    </location>
</feature>
<dbReference type="CDD" id="cd07377">
    <property type="entry name" value="WHTH_GntR"/>
    <property type="match status" value="1"/>
</dbReference>
<sequence>MEHTIDHEPALDPELASADDSRPRGGRATEIRAALQEEIEAGKLPPGSPLDERALAVRFQVSRTPVREALQQLAARNLVRIAPRQGVTVARLSISQVRAIMEGIGELEATCAKLAARRVDDPLRRRIDEALQACQDAAVEGGTEEYSVANGQFHEVIYEGSRNTFLAGLIRDARRQILRYRLRDFISKAQINQSLQDHRKIARAIQDGDEAAAGHLMLLHVPSGSTGFSEFLARIPMSLFENEPD</sequence>